<evidence type="ECO:0000256" key="7">
    <source>
        <dbReference type="HAMAP-Rule" id="MF_01894"/>
    </source>
</evidence>
<protein>
    <recommendedName>
        <fullName evidence="7">Chromosome partition protein Smc</fullName>
    </recommendedName>
</protein>
<reference evidence="9 10" key="1">
    <citation type="submission" date="2018-09" db="EMBL/GenBank/DDBJ databases">
        <title>Genomic Encyclopedia of Archaeal and Bacterial Type Strains, Phase II (KMG-II): from individual species to whole genera.</title>
        <authorList>
            <person name="Goeker M."/>
        </authorList>
    </citation>
    <scope>NUCLEOTIDE SEQUENCE [LARGE SCALE GENOMIC DNA]</scope>
    <source>
        <strain evidence="9 10">DSM 17008</strain>
    </source>
</reference>
<keyword evidence="6 7" id="KW-0238">DNA-binding</keyword>
<dbReference type="Pfam" id="PF02463">
    <property type="entry name" value="SMC_N"/>
    <property type="match status" value="1"/>
</dbReference>
<feature type="coiled-coil region" evidence="7">
    <location>
        <begin position="420"/>
        <end position="447"/>
    </location>
</feature>
<dbReference type="GO" id="GO:0006260">
    <property type="term" value="P:DNA replication"/>
    <property type="evidence" value="ECO:0007669"/>
    <property type="project" value="UniProtKB-UniRule"/>
</dbReference>
<keyword evidence="2 7" id="KW-0963">Cytoplasm</keyword>
<dbReference type="SMART" id="SM00968">
    <property type="entry name" value="SMC_hinge"/>
    <property type="match status" value="1"/>
</dbReference>
<dbReference type="Gene3D" id="3.30.70.1620">
    <property type="match status" value="1"/>
</dbReference>
<keyword evidence="4 7" id="KW-0067">ATP-binding</keyword>
<dbReference type="InterPro" id="IPR011890">
    <property type="entry name" value="SMC_prok"/>
</dbReference>
<keyword evidence="3 7" id="KW-0547">Nucleotide-binding</keyword>
<dbReference type="Proteomes" id="UP000285120">
    <property type="component" value="Unassembled WGS sequence"/>
</dbReference>
<evidence type="ECO:0000256" key="4">
    <source>
        <dbReference type="ARBA" id="ARBA00022840"/>
    </source>
</evidence>
<dbReference type="Gene3D" id="3.40.50.300">
    <property type="entry name" value="P-loop containing nucleotide triphosphate hydrolases"/>
    <property type="match status" value="2"/>
</dbReference>
<dbReference type="Pfam" id="PF06470">
    <property type="entry name" value="SMC_hinge"/>
    <property type="match status" value="1"/>
</dbReference>
<evidence type="ECO:0000256" key="1">
    <source>
        <dbReference type="ARBA" id="ARBA00004496"/>
    </source>
</evidence>
<dbReference type="PANTHER" id="PTHR43977">
    <property type="entry name" value="STRUCTURAL MAINTENANCE OF CHROMOSOMES PROTEIN 3"/>
    <property type="match status" value="1"/>
</dbReference>
<dbReference type="NCBIfam" id="TIGR02168">
    <property type="entry name" value="SMC_prok_B"/>
    <property type="match status" value="1"/>
</dbReference>
<dbReference type="SUPFAM" id="SSF52540">
    <property type="entry name" value="P-loop containing nucleoside triphosphate hydrolases"/>
    <property type="match status" value="2"/>
</dbReference>
<dbReference type="InterPro" id="IPR003395">
    <property type="entry name" value="RecF/RecN/SMC_N"/>
</dbReference>
<gene>
    <name evidence="7" type="primary">smc</name>
    <name evidence="9" type="ORF">ATL39_1099</name>
</gene>
<dbReference type="GO" id="GO:0003677">
    <property type="term" value="F:DNA binding"/>
    <property type="evidence" value="ECO:0007669"/>
    <property type="project" value="UniProtKB-UniRule"/>
</dbReference>
<keyword evidence="5 7" id="KW-0175">Coiled coil</keyword>
<feature type="coiled-coil region" evidence="7">
    <location>
        <begin position="680"/>
        <end position="798"/>
    </location>
</feature>
<feature type="coiled-coil region" evidence="7">
    <location>
        <begin position="827"/>
        <end position="920"/>
    </location>
</feature>
<feature type="coiled-coil region" evidence="7">
    <location>
        <begin position="171"/>
        <end position="338"/>
    </location>
</feature>
<keyword evidence="10" id="KW-1185">Reference proteome</keyword>
<evidence type="ECO:0000313" key="9">
    <source>
        <dbReference type="EMBL" id="RKD75400.1"/>
    </source>
</evidence>
<dbReference type="GO" id="GO:0005737">
    <property type="term" value="C:cytoplasm"/>
    <property type="evidence" value="ECO:0007669"/>
    <property type="project" value="UniProtKB-SubCell"/>
</dbReference>
<dbReference type="FunFam" id="3.40.50.300:FF:000901">
    <property type="entry name" value="Chromosome partition protein Smc"/>
    <property type="match status" value="1"/>
</dbReference>
<proteinExistence type="inferred from homology"/>
<evidence type="ECO:0000256" key="5">
    <source>
        <dbReference type="ARBA" id="ARBA00023054"/>
    </source>
</evidence>
<feature type="domain" description="SMC hinge" evidence="8">
    <location>
        <begin position="519"/>
        <end position="638"/>
    </location>
</feature>
<evidence type="ECO:0000256" key="2">
    <source>
        <dbReference type="ARBA" id="ARBA00022490"/>
    </source>
</evidence>
<dbReference type="InterPro" id="IPR024704">
    <property type="entry name" value="SMC"/>
</dbReference>
<comment type="domain">
    <text evidence="7">Contains large globular domains required for ATP hydrolysis at each terminus and a third globular domain forming a flexible hinge near the middle of the molecule. These domains are separated by coiled-coil structures.</text>
</comment>
<sequence>MFLKRLEIQGFKSFAEEMDIEFTPGMTTVVGPNGSGKSNIADGIRWVLGEQSPRSLRGSKMEDVIFAGSDTRAPLNMAEVTLVLNNEQEELGMEWSEISVTRKLYRSGESEYLINRQPCRRRDIVDLFMDSGMGREAFSIIGQGRVEEVLSSRPEDRRSIFEEAAGVLKYKQRKQQAGRKLEDTVENLQRVEDILHELESQIEPLKEQASLAKEYLEKSEELEQQEAALTVYEIEERHALWKTQVETAEQLERKYKQTEKEWASLQDERERLTSRIKKQARELEENQQKYMALREQLEKEEGRRLLFQEKEKNIEEKKAELQQRIEQLHVQADFSQKEWEAQTDELQQMKTKEDQVKESLSLIQKQLAENMHSLQPQIEEMKSDYIEKLNARAAIRNEEKYLQDQQTGMRRKAGSADAENEAFLNERKEAEAAFAEKQKESSEWSREDAACKEAEELAEKNNRLAGGKASEKEKQMYKAYRYLDEAKSRLSLLKEMETDYSGFNQGVKEILKARSTKLNGIIGAVAELITVPEKYVTAVETALGAAMQHIVVEEEADARGAISYLKQQKKGRATFLPITSIRRKEVPANTKKQLEQMAGFEGVAASHISADNKYHAIVHSLLGHVILAADLEAANQMARQSGFRVRIVTLEGDVVNPGGSMTGGALQRQGSALLGRKQERIKLEASLKDMQEKTIQLETEAEQAKQEAGKQYEAWQAAKSRREQARLKAEEARGLAQEAKSKLDNVTSKLSHYDREALSLQAELNRIQEREALLQENKESVQAAIEKLDEDISAVEQKETARTALITEAKEKETALKMEWSALHETVVNQEREAARLKKEHEQKKAELQSASEDLEYFASDIVSMQGGEKQLQSDINEVKEAIEELSARIETVRTDQQQKTEKNEEMEQTQMRLQKKQTQEQNSHHEAKVQMNRLDAELETRLQFIQDHLSMSFERAKETYTLEDDPEAVRDRIHLLKLDISELGTVNLGAVEEYDRVHERFTFLSGQKQDLTGAKESLDEVMAEMDEEVTRRFNESFTAIKKEFQQIYAELFGGGEADLYLTNPDDLLTTGVDIMARPPGKKRQHLSLLSGGEKALTAIALLFAIVKVKPAPFCVLDEVEAALDEANVTRFARYLRTFSETTQFIVISHRKGTMEEADVLYGVTMQESGVSRMVSVRLEEAMKATV</sequence>
<evidence type="ECO:0000256" key="3">
    <source>
        <dbReference type="ARBA" id="ARBA00022741"/>
    </source>
</evidence>
<comment type="subcellular location">
    <subcellularLocation>
        <location evidence="1 7">Cytoplasm</location>
    </subcellularLocation>
</comment>
<dbReference type="GO" id="GO:0005524">
    <property type="term" value="F:ATP binding"/>
    <property type="evidence" value="ECO:0007669"/>
    <property type="project" value="UniProtKB-UniRule"/>
</dbReference>
<dbReference type="RefSeq" id="WP_120192282.1">
    <property type="nucleotide sequence ID" value="NZ_RAPK01000007.1"/>
</dbReference>
<evidence type="ECO:0000259" key="8">
    <source>
        <dbReference type="SMART" id="SM00968"/>
    </source>
</evidence>
<dbReference type="InterPro" id="IPR036277">
    <property type="entry name" value="SMC_hinge_sf"/>
</dbReference>
<evidence type="ECO:0000313" key="10">
    <source>
        <dbReference type="Proteomes" id="UP000285120"/>
    </source>
</evidence>
<dbReference type="AlphaFoldDB" id="A0A419V602"/>
<dbReference type="FunFam" id="3.40.50.300:FF:000984">
    <property type="entry name" value="Chromosome partition protein Smc"/>
    <property type="match status" value="1"/>
</dbReference>
<dbReference type="CDD" id="cd03278">
    <property type="entry name" value="ABC_SMC_barmotin"/>
    <property type="match status" value="1"/>
</dbReference>
<dbReference type="HAMAP" id="MF_01894">
    <property type="entry name" value="Smc_prok"/>
    <property type="match status" value="1"/>
</dbReference>
<comment type="caution">
    <text evidence="9">The sequence shown here is derived from an EMBL/GenBank/DDBJ whole genome shotgun (WGS) entry which is preliminary data.</text>
</comment>
<comment type="similarity">
    <text evidence="7">Belongs to the SMC family.</text>
</comment>
<dbReference type="InterPro" id="IPR010935">
    <property type="entry name" value="SMC_hinge"/>
</dbReference>
<dbReference type="GO" id="GO:0016887">
    <property type="term" value="F:ATP hydrolysis activity"/>
    <property type="evidence" value="ECO:0007669"/>
    <property type="project" value="InterPro"/>
</dbReference>
<dbReference type="GO" id="GO:0030261">
    <property type="term" value="P:chromosome condensation"/>
    <property type="evidence" value="ECO:0007669"/>
    <property type="project" value="InterPro"/>
</dbReference>
<comment type="subunit">
    <text evidence="7">Homodimer.</text>
</comment>
<dbReference type="GO" id="GO:0007062">
    <property type="term" value="P:sister chromatid cohesion"/>
    <property type="evidence" value="ECO:0007669"/>
    <property type="project" value="InterPro"/>
</dbReference>
<accession>A0A419V602</accession>
<dbReference type="SUPFAM" id="SSF75553">
    <property type="entry name" value="Smc hinge domain"/>
    <property type="match status" value="1"/>
</dbReference>
<dbReference type="Gene3D" id="1.20.1060.20">
    <property type="match status" value="1"/>
</dbReference>
<evidence type="ECO:0000256" key="6">
    <source>
        <dbReference type="ARBA" id="ARBA00023125"/>
    </source>
</evidence>
<comment type="function">
    <text evidence="7">Required for chromosome condensation and partitioning.</text>
</comment>
<name>A0A419V602_9BACL</name>
<feature type="binding site" evidence="7">
    <location>
        <begin position="32"/>
        <end position="39"/>
    </location>
    <ligand>
        <name>ATP</name>
        <dbReference type="ChEBI" id="CHEBI:30616"/>
    </ligand>
</feature>
<dbReference type="GO" id="GO:0007059">
    <property type="term" value="P:chromosome segregation"/>
    <property type="evidence" value="ECO:0007669"/>
    <property type="project" value="UniProtKB-UniRule"/>
</dbReference>
<dbReference type="PIRSF" id="PIRSF005719">
    <property type="entry name" value="SMC"/>
    <property type="match status" value="1"/>
</dbReference>
<dbReference type="InterPro" id="IPR027417">
    <property type="entry name" value="P-loop_NTPase"/>
</dbReference>
<dbReference type="EMBL" id="RAPK01000007">
    <property type="protein sequence ID" value="RKD75400.1"/>
    <property type="molecule type" value="Genomic_DNA"/>
</dbReference>
<dbReference type="OrthoDB" id="9808768at2"/>
<organism evidence="9 10">
    <name type="scientific">Sinobaca qinghaiensis</name>
    <dbReference type="NCBI Taxonomy" id="342944"/>
    <lineage>
        <taxon>Bacteria</taxon>
        <taxon>Bacillati</taxon>
        <taxon>Bacillota</taxon>
        <taxon>Bacilli</taxon>
        <taxon>Bacillales</taxon>
        <taxon>Sporolactobacillaceae</taxon>
        <taxon>Sinobaca</taxon>
    </lineage>
</organism>
<dbReference type="GO" id="GO:0005694">
    <property type="term" value="C:chromosome"/>
    <property type="evidence" value="ECO:0007669"/>
    <property type="project" value="InterPro"/>
</dbReference>